<dbReference type="PROSITE" id="PS50011">
    <property type="entry name" value="PROTEIN_KINASE_DOM"/>
    <property type="match status" value="1"/>
</dbReference>
<feature type="transmembrane region" description="Helical" evidence="12">
    <location>
        <begin position="546"/>
        <end position="572"/>
    </location>
</feature>
<keyword evidence="12" id="KW-0812">Transmembrane</keyword>
<feature type="active site" description="Proton acceptor" evidence="6">
    <location>
        <position position="864"/>
    </location>
</feature>
<comment type="catalytic activity">
    <reaction evidence="10">
        <text>L-seryl-[protein] + ATP = O-phospho-L-seryl-[protein] + ADP + H(+)</text>
        <dbReference type="Rhea" id="RHEA:17989"/>
        <dbReference type="Rhea" id="RHEA-COMP:9863"/>
        <dbReference type="Rhea" id="RHEA-COMP:11604"/>
        <dbReference type="ChEBI" id="CHEBI:15378"/>
        <dbReference type="ChEBI" id="CHEBI:29999"/>
        <dbReference type="ChEBI" id="CHEBI:30616"/>
        <dbReference type="ChEBI" id="CHEBI:83421"/>
        <dbReference type="ChEBI" id="CHEBI:456216"/>
        <dbReference type="EC" id="2.7.11.1"/>
    </reaction>
</comment>
<feature type="binding site" evidence="7">
    <location>
        <begin position="817"/>
        <end position="819"/>
    </location>
    <ligand>
        <name>ATP</name>
        <dbReference type="ChEBI" id="CHEBI:30616"/>
    </ligand>
</feature>
<dbReference type="InterPro" id="IPR030616">
    <property type="entry name" value="Aur-like"/>
</dbReference>
<evidence type="ECO:0000256" key="11">
    <source>
        <dbReference type="SAM" id="Coils"/>
    </source>
</evidence>
<dbReference type="EC" id="2.7.11.1" evidence="10"/>
<feature type="coiled-coil region" evidence="11">
    <location>
        <begin position="1014"/>
        <end position="1090"/>
    </location>
</feature>
<dbReference type="SMART" id="SM00220">
    <property type="entry name" value="S_TKc"/>
    <property type="match status" value="1"/>
</dbReference>
<organism evidence="14">
    <name type="scientific">Cladocopium goreaui</name>
    <dbReference type="NCBI Taxonomy" id="2562237"/>
    <lineage>
        <taxon>Eukaryota</taxon>
        <taxon>Sar</taxon>
        <taxon>Alveolata</taxon>
        <taxon>Dinophyceae</taxon>
        <taxon>Suessiales</taxon>
        <taxon>Symbiodiniaceae</taxon>
        <taxon>Cladocopium</taxon>
    </lineage>
</organism>
<evidence type="ECO:0000313" key="14">
    <source>
        <dbReference type="EMBL" id="CAI3973383.1"/>
    </source>
</evidence>
<dbReference type="InterPro" id="IPR049452">
    <property type="entry name" value="Anoctamin_TM"/>
</dbReference>
<dbReference type="EMBL" id="CAMXCT020000070">
    <property type="protein sequence ID" value="CAL1126758.1"/>
    <property type="molecule type" value="Genomic_DNA"/>
</dbReference>
<keyword evidence="3 7" id="KW-0547">Nucleotide-binding</keyword>
<keyword evidence="16" id="KW-1185">Reference proteome</keyword>
<dbReference type="InterPro" id="IPR017441">
    <property type="entry name" value="Protein_kinase_ATP_BS"/>
</dbReference>
<dbReference type="CDD" id="cd14007">
    <property type="entry name" value="STKc_Aurora"/>
    <property type="match status" value="1"/>
</dbReference>
<reference evidence="15 16" key="2">
    <citation type="submission" date="2024-05" db="EMBL/GenBank/DDBJ databases">
        <authorList>
            <person name="Chen Y."/>
            <person name="Shah S."/>
            <person name="Dougan E. K."/>
            <person name="Thang M."/>
            <person name="Chan C."/>
        </authorList>
    </citation>
    <scope>NUCLEOTIDE SEQUENCE [LARGE SCALE GENOMIC DNA]</scope>
</reference>
<keyword evidence="2 10" id="KW-0808">Transferase</keyword>
<evidence type="ECO:0000256" key="12">
    <source>
        <dbReference type="SAM" id="Phobius"/>
    </source>
</evidence>
<evidence type="ECO:0000256" key="6">
    <source>
        <dbReference type="PIRSR" id="PIRSR630616-1"/>
    </source>
</evidence>
<sequence length="1097" mass="125839">MVFPLPVDGDPYGLMGNVESPIETWKAIFPRSGAQERPFEPPITKKEFIDLVRAQIEKILTGDKFKCKLESFNSIDRDESFLTIWLQDTEMLETLAERVEARARVKPSAYEMVGFDCPTEYKNAKEFTTMPHEMDADKPGQAYRNLHTGEPMDNSCPAWVLFRKELKDKLDLFEEPQVLRVLRRHMLNYINIEELQKVNAITNFFAVHKWRHLSELHRRGWNDLSRIFGWPKEGTADHIVQYAGIQAAFFFHLFNTFTRWISGPAVLSVINFVLRRSPWVDKHQMQMLDSAYGAMLCIWTTVFLVRYEQLENLKIFRWGMHGAEQEIAPVRKEFSDAYRGTVCEGSQNLVHWILCLLFMLETVVAAECITKIRSRAFSDPEGSTFGISNGTLVLLAKYAITLNIKLVDSIWTPLSTWLSKKENWRTETDLKANMVVKLFAVKFVVFYYPFAFTIFVQPYEAEGCDGGEMSGCVSKLRSDLYFFFVCQVVTEAVGLCVTLLSVYWSVRSEKKKISQESGRKHVTYLELQAKLPPYGEADQIADYMNLVLIFGFIAMFGVTCPSMSIMCFFSNFPIKRLLAYKVSYARQRAVPRVEEGIGAWRAIMSFIAYMGVTCTCYIVIFVFNIEKMSLATKLILFILAERVLMALKKAMEGLMGSKTVAQLRIQEHNEEVLDKVLNGDACIISYESCDASHALDQALSWALLEDGAENSWRKDMAGSAQSVATDGLAWPKSKHDLKLDKPLGRGYFGEVWRGYRAGRSSTPVWAVKKIPLSLIEQHGLTEQMKREIDIMRSLRHPHIVELHFSFQDESHVYLGMEFAEGGGMFDLLSKYGKFTCELAARHFYEVCDALEYLHTQTPQIIHRDIKPENILLDKDQHAKLADFGWSNVLENVSYRATFCGTPDYLAPEMIRGEGHNESLDMWEMGVLLYEMVVGKSPFGGSNQDETCRNILSVRLKFPPGLEPLAEDCIKKLCQPRPQERLTAAQAKCHEFVRKFHAAASKELQEDSGRPSVEARNLRRKNEILVNEHLELLQQKAKKESEIFELDIKLEAKHEQLKKEEQERDKVKKEVARLQKLEREQLEELRQLEAAERPAAPL</sequence>
<feature type="transmembrane region" description="Helical" evidence="12">
    <location>
        <begin position="257"/>
        <end position="274"/>
    </location>
</feature>
<dbReference type="AlphaFoldDB" id="A0A9P1FEN7"/>
<evidence type="ECO:0000313" key="15">
    <source>
        <dbReference type="EMBL" id="CAL4760695.1"/>
    </source>
</evidence>
<dbReference type="Pfam" id="PF04547">
    <property type="entry name" value="Anoctamin"/>
    <property type="match status" value="1"/>
</dbReference>
<gene>
    <name evidence="14" type="ORF">C1SCF055_LOCUS1893</name>
</gene>
<evidence type="ECO:0000256" key="4">
    <source>
        <dbReference type="ARBA" id="ARBA00022777"/>
    </source>
</evidence>
<feature type="transmembrane region" description="Helical" evidence="12">
    <location>
        <begin position="439"/>
        <end position="460"/>
    </location>
</feature>
<evidence type="ECO:0000256" key="8">
    <source>
        <dbReference type="PIRSR" id="PIRSR630616-3"/>
    </source>
</evidence>
<keyword evidence="5 7" id="KW-0067">ATP-binding</keyword>
<feature type="domain" description="Protein kinase" evidence="13">
    <location>
        <begin position="737"/>
        <end position="992"/>
    </location>
</feature>
<proteinExistence type="inferred from homology"/>
<evidence type="ECO:0000256" key="9">
    <source>
        <dbReference type="PROSITE-ProRule" id="PRU10141"/>
    </source>
</evidence>
<evidence type="ECO:0000313" key="16">
    <source>
        <dbReference type="Proteomes" id="UP001152797"/>
    </source>
</evidence>
<dbReference type="OrthoDB" id="407523at2759"/>
<feature type="binding site" evidence="7">
    <location>
        <position position="768"/>
    </location>
    <ligand>
        <name>ATP</name>
        <dbReference type="ChEBI" id="CHEBI:30616"/>
    </ligand>
</feature>
<feature type="transmembrane region" description="Helical" evidence="12">
    <location>
        <begin position="480"/>
        <end position="504"/>
    </location>
</feature>
<keyword evidence="1 10" id="KW-0723">Serine/threonine-protein kinase</keyword>
<feature type="transmembrane region" description="Helical" evidence="12">
    <location>
        <begin position="286"/>
        <end position="307"/>
    </location>
</feature>
<evidence type="ECO:0000256" key="2">
    <source>
        <dbReference type="ARBA" id="ARBA00022679"/>
    </source>
</evidence>
<feature type="transmembrane region" description="Helical" evidence="12">
    <location>
        <begin position="602"/>
        <end position="623"/>
    </location>
</feature>
<dbReference type="Pfam" id="PF00069">
    <property type="entry name" value="Pkinase"/>
    <property type="match status" value="1"/>
</dbReference>
<reference evidence="14" key="1">
    <citation type="submission" date="2022-10" db="EMBL/GenBank/DDBJ databases">
        <authorList>
            <person name="Chen Y."/>
            <person name="Dougan E. K."/>
            <person name="Chan C."/>
            <person name="Rhodes N."/>
            <person name="Thang M."/>
        </authorList>
    </citation>
    <scope>NUCLEOTIDE SEQUENCE</scope>
</reference>
<evidence type="ECO:0000256" key="3">
    <source>
        <dbReference type="ARBA" id="ARBA00022741"/>
    </source>
</evidence>
<dbReference type="Gene3D" id="1.10.510.10">
    <property type="entry name" value="Transferase(Phosphotransferase) domain 1"/>
    <property type="match status" value="1"/>
</dbReference>
<feature type="binding site" evidence="7">
    <location>
        <position position="882"/>
    </location>
    <ligand>
        <name>ATP</name>
        <dbReference type="ChEBI" id="CHEBI:30616"/>
    </ligand>
</feature>
<accession>A0A9P1FEN7</accession>
<feature type="transmembrane region" description="Helical" evidence="12">
    <location>
        <begin position="630"/>
        <end position="647"/>
    </location>
</feature>
<dbReference type="InterPro" id="IPR011009">
    <property type="entry name" value="Kinase-like_dom_sf"/>
</dbReference>
<dbReference type="InterPro" id="IPR008271">
    <property type="entry name" value="Ser/Thr_kinase_AS"/>
</dbReference>
<keyword evidence="4 10" id="KW-0418">Kinase</keyword>
<evidence type="ECO:0000259" key="13">
    <source>
        <dbReference type="PROSITE" id="PS50011"/>
    </source>
</evidence>
<evidence type="ECO:0000256" key="1">
    <source>
        <dbReference type="ARBA" id="ARBA00022527"/>
    </source>
</evidence>
<evidence type="ECO:0000256" key="7">
    <source>
        <dbReference type="PIRSR" id="PIRSR630616-2"/>
    </source>
</evidence>
<comment type="caution">
    <text evidence="14">The sequence shown here is derived from an EMBL/GenBank/DDBJ whole genome shotgun (WGS) entry which is preliminary data.</text>
</comment>
<feature type="transmembrane region" description="Helical" evidence="12">
    <location>
        <begin position="349"/>
        <end position="369"/>
    </location>
</feature>
<feature type="binding site" evidence="7">
    <location>
        <begin position="868"/>
        <end position="869"/>
    </location>
    <ligand>
        <name>ATP</name>
        <dbReference type="ChEBI" id="CHEBI:30616"/>
    </ligand>
</feature>
<evidence type="ECO:0000256" key="10">
    <source>
        <dbReference type="RuleBase" id="RU367134"/>
    </source>
</evidence>
<dbReference type="EMBL" id="CAMXCT030000070">
    <property type="protein sequence ID" value="CAL4760695.1"/>
    <property type="molecule type" value="Genomic_DNA"/>
</dbReference>
<dbReference type="PANTHER" id="PTHR24350">
    <property type="entry name" value="SERINE/THREONINE-PROTEIN KINASE IAL-RELATED"/>
    <property type="match status" value="1"/>
</dbReference>
<dbReference type="FunFam" id="3.30.200.20:FF:000042">
    <property type="entry name" value="Aurora kinase A"/>
    <property type="match status" value="1"/>
</dbReference>
<dbReference type="PROSITE" id="PS00108">
    <property type="entry name" value="PROTEIN_KINASE_ST"/>
    <property type="match status" value="1"/>
</dbReference>
<dbReference type="GO" id="GO:0005524">
    <property type="term" value="F:ATP binding"/>
    <property type="evidence" value="ECO:0007669"/>
    <property type="project" value="UniProtKB-UniRule"/>
</dbReference>
<protein>
    <recommendedName>
        <fullName evidence="10">Aurora kinase</fullName>
        <ecNumber evidence="10">2.7.11.1</ecNumber>
    </recommendedName>
</protein>
<evidence type="ECO:0000256" key="5">
    <source>
        <dbReference type="ARBA" id="ARBA00022840"/>
    </source>
</evidence>
<keyword evidence="12" id="KW-1133">Transmembrane helix</keyword>
<dbReference type="EMBL" id="CAMXCT010000070">
    <property type="protein sequence ID" value="CAI3973383.1"/>
    <property type="molecule type" value="Genomic_DNA"/>
</dbReference>
<comment type="similarity">
    <text evidence="10">Belongs to the protein kinase superfamily. Ser/Thr protein kinase family. Aurora subfamily.</text>
</comment>
<name>A0A9P1FEN7_9DINO</name>
<dbReference type="SUPFAM" id="SSF56112">
    <property type="entry name" value="Protein kinase-like (PK-like)"/>
    <property type="match status" value="1"/>
</dbReference>
<dbReference type="GO" id="GO:0004674">
    <property type="term" value="F:protein serine/threonine kinase activity"/>
    <property type="evidence" value="ECO:0007669"/>
    <property type="project" value="UniProtKB-KW"/>
</dbReference>
<dbReference type="Proteomes" id="UP001152797">
    <property type="component" value="Unassembled WGS sequence"/>
</dbReference>
<feature type="binding site" evidence="9">
    <location>
        <position position="769"/>
    </location>
    <ligand>
        <name>ATP</name>
        <dbReference type="ChEBI" id="CHEBI:30616"/>
    </ligand>
</feature>
<keyword evidence="12" id="KW-0472">Membrane</keyword>
<dbReference type="PROSITE" id="PS00107">
    <property type="entry name" value="PROTEIN_KINASE_ATP"/>
    <property type="match status" value="1"/>
</dbReference>
<dbReference type="InterPro" id="IPR000719">
    <property type="entry name" value="Prot_kinase_dom"/>
</dbReference>
<feature type="cross-link" description="Glycyl lysine isopeptide (Lys-Gly) (interchain with G-Cter in SUMO2)" evidence="8">
    <location>
        <position position="866"/>
    </location>
</feature>
<comment type="catalytic activity">
    <reaction evidence="10">
        <text>L-threonyl-[protein] + ATP = O-phospho-L-threonyl-[protein] + ADP + H(+)</text>
        <dbReference type="Rhea" id="RHEA:46608"/>
        <dbReference type="Rhea" id="RHEA-COMP:11060"/>
        <dbReference type="Rhea" id="RHEA-COMP:11605"/>
        <dbReference type="ChEBI" id="CHEBI:15378"/>
        <dbReference type="ChEBI" id="CHEBI:30013"/>
        <dbReference type="ChEBI" id="CHEBI:30616"/>
        <dbReference type="ChEBI" id="CHEBI:61977"/>
        <dbReference type="ChEBI" id="CHEBI:456216"/>
        <dbReference type="EC" id="2.7.11.1"/>
    </reaction>
</comment>
<keyword evidence="11" id="KW-0175">Coiled coil</keyword>